<evidence type="ECO:0000313" key="2">
    <source>
        <dbReference type="EMBL" id="SMA49129.1"/>
    </source>
</evidence>
<accession>A0A1X7ALV5</accession>
<reference evidence="2 3" key="1">
    <citation type="submission" date="2017-03" db="EMBL/GenBank/DDBJ databases">
        <authorList>
            <person name="Afonso C.L."/>
            <person name="Miller P.J."/>
            <person name="Scott M.A."/>
            <person name="Spackman E."/>
            <person name="Goraichik I."/>
            <person name="Dimitrov K.M."/>
            <person name="Suarez D.L."/>
            <person name="Swayne D.E."/>
        </authorList>
    </citation>
    <scope>NUCLEOTIDE SEQUENCE [LARGE SCALE GENOMIC DNA]</scope>
    <source>
        <strain evidence="2">SB41UT1</strain>
    </source>
</reference>
<protein>
    <recommendedName>
        <fullName evidence="4">Cation/multidrug efflux pump</fullName>
    </recommendedName>
</protein>
<name>A0A1X7ALV5_9GAMM</name>
<gene>
    <name evidence="2" type="ORF">EHSB41UT_03071</name>
</gene>
<organism evidence="2 3">
    <name type="scientific">Parendozoicomonas haliclonae</name>
    <dbReference type="NCBI Taxonomy" id="1960125"/>
    <lineage>
        <taxon>Bacteria</taxon>
        <taxon>Pseudomonadati</taxon>
        <taxon>Pseudomonadota</taxon>
        <taxon>Gammaproteobacteria</taxon>
        <taxon>Oceanospirillales</taxon>
        <taxon>Endozoicomonadaceae</taxon>
        <taxon>Parendozoicomonas</taxon>
    </lineage>
</organism>
<dbReference type="OrthoDB" id="9156649at2"/>
<proteinExistence type="predicted"/>
<evidence type="ECO:0000313" key="3">
    <source>
        <dbReference type="Proteomes" id="UP000196573"/>
    </source>
</evidence>
<evidence type="ECO:0000256" key="1">
    <source>
        <dbReference type="SAM" id="Phobius"/>
    </source>
</evidence>
<evidence type="ECO:0008006" key="4">
    <source>
        <dbReference type="Google" id="ProtNLM"/>
    </source>
</evidence>
<keyword evidence="1" id="KW-0472">Membrane</keyword>
<dbReference type="EMBL" id="FWPT01000007">
    <property type="protein sequence ID" value="SMA49129.1"/>
    <property type="molecule type" value="Genomic_DNA"/>
</dbReference>
<keyword evidence="1" id="KW-0812">Transmembrane</keyword>
<keyword evidence="3" id="KW-1185">Reference proteome</keyword>
<dbReference type="Proteomes" id="UP000196573">
    <property type="component" value="Unassembled WGS sequence"/>
</dbReference>
<dbReference type="RefSeq" id="WP_087111430.1">
    <property type="nucleotide sequence ID" value="NZ_CBCSCN010000007.1"/>
</dbReference>
<sequence length="212" mass="24003">MQTFLLILLPLLVTLLLVWLTGRLLLNKDWLLGWLRGTVGLLFLVLSVFAILLTWDMRTFSKGVAERPLAVVSFSEESPQMWNADVSLEGELNSFAIEGDLWSLDVSYLNASMGQYKLNLLRPEALTGRYLTLEQNRQGLALDYRLHQPFQKLDSWLLLEKVDPLRYVTAETLNLPFIPMADGAIFEVYLRSDALEVEAVNKPAKEAMESAG</sequence>
<feature type="transmembrane region" description="Helical" evidence="1">
    <location>
        <begin position="33"/>
        <end position="55"/>
    </location>
</feature>
<keyword evidence="1" id="KW-1133">Transmembrane helix</keyword>
<dbReference type="AlphaFoldDB" id="A0A1X7ALV5"/>